<reference evidence="1 2" key="1">
    <citation type="submission" date="2024-06" db="EMBL/GenBank/DDBJ databases">
        <title>Genomics of switchgrass bacterial isolates.</title>
        <authorList>
            <person name="Shade A."/>
        </authorList>
    </citation>
    <scope>NUCLEOTIDE SEQUENCE [LARGE SCALE GENOMIC DNA]</scope>
    <source>
        <strain evidence="1 2">PvP084</strain>
    </source>
</reference>
<dbReference type="RefSeq" id="WP_209650482.1">
    <property type="nucleotide sequence ID" value="NZ_JBEPNV010000001.1"/>
</dbReference>
<comment type="caution">
    <text evidence="1">The sequence shown here is derived from an EMBL/GenBank/DDBJ whole genome shotgun (WGS) entry which is preliminary data.</text>
</comment>
<protein>
    <submittedName>
        <fullName evidence="1">Uncharacterized protein</fullName>
    </submittedName>
</protein>
<dbReference type="Proteomes" id="UP001549119">
    <property type="component" value="Unassembled WGS sequence"/>
</dbReference>
<organism evidence="1 2">
    <name type="scientific">Methylobacterium radiotolerans</name>
    <dbReference type="NCBI Taxonomy" id="31998"/>
    <lineage>
        <taxon>Bacteria</taxon>
        <taxon>Pseudomonadati</taxon>
        <taxon>Pseudomonadota</taxon>
        <taxon>Alphaproteobacteria</taxon>
        <taxon>Hyphomicrobiales</taxon>
        <taxon>Methylobacteriaceae</taxon>
        <taxon>Methylobacterium</taxon>
    </lineage>
</organism>
<evidence type="ECO:0000313" key="2">
    <source>
        <dbReference type="Proteomes" id="UP001549119"/>
    </source>
</evidence>
<accession>A0ABV2NP72</accession>
<evidence type="ECO:0000313" key="1">
    <source>
        <dbReference type="EMBL" id="MET3868288.1"/>
    </source>
</evidence>
<gene>
    <name evidence="1" type="ORF">ABIC20_005597</name>
</gene>
<name>A0ABV2NP72_9HYPH</name>
<proteinExistence type="predicted"/>
<dbReference type="EMBL" id="JBEPNW010000002">
    <property type="protein sequence ID" value="MET3868288.1"/>
    <property type="molecule type" value="Genomic_DNA"/>
</dbReference>
<sequence>MPLKPIVAYGVQLFVLLKGRLAQGRYIECNGVSDACKIAEEKVRTGRAVGAAAFTRTVVDPDFDDGSDPITLAIFGKVPPGLADQLPF</sequence>
<keyword evidence="2" id="KW-1185">Reference proteome</keyword>